<dbReference type="OrthoDB" id="194358at2759"/>
<feature type="transmembrane region" description="Helical" evidence="2">
    <location>
        <begin position="254"/>
        <end position="275"/>
    </location>
</feature>
<reference evidence="3 4" key="1">
    <citation type="submission" date="2016-07" db="EMBL/GenBank/DDBJ databases">
        <title>Pervasive Adenine N6-methylation of Active Genes in Fungi.</title>
        <authorList>
            <consortium name="DOE Joint Genome Institute"/>
            <person name="Mondo S.J."/>
            <person name="Dannebaum R.O."/>
            <person name="Kuo R.C."/>
            <person name="Labutti K."/>
            <person name="Haridas S."/>
            <person name="Kuo A."/>
            <person name="Salamov A."/>
            <person name="Ahrendt S.R."/>
            <person name="Lipzen A."/>
            <person name="Sullivan W."/>
            <person name="Andreopoulos W.B."/>
            <person name="Clum A."/>
            <person name="Lindquist E."/>
            <person name="Daum C."/>
            <person name="Ramamoorthy G.K."/>
            <person name="Gryganskyi A."/>
            <person name="Culley D."/>
            <person name="Magnuson J.K."/>
            <person name="James T.Y."/>
            <person name="O'Malley M.A."/>
            <person name="Stajich J.E."/>
            <person name="Spatafora J.W."/>
            <person name="Visel A."/>
            <person name="Grigoriev I.V."/>
        </authorList>
    </citation>
    <scope>NUCLEOTIDE SEQUENCE [LARGE SCALE GENOMIC DNA]</scope>
    <source>
        <strain evidence="3 4">JEL800</strain>
    </source>
</reference>
<feature type="transmembrane region" description="Helical" evidence="2">
    <location>
        <begin position="325"/>
        <end position="351"/>
    </location>
</feature>
<keyword evidence="1" id="KW-0677">Repeat</keyword>
<dbReference type="PANTHER" id="PTHR10582">
    <property type="entry name" value="TRANSIENT RECEPTOR POTENTIAL ION CHANNEL PROTEIN"/>
    <property type="match status" value="1"/>
</dbReference>
<name>A0A1Y2CFV2_9FUNG</name>
<keyword evidence="2" id="KW-1133">Transmembrane helix</keyword>
<dbReference type="PANTHER" id="PTHR10582:SF2">
    <property type="entry name" value="INACTIVE"/>
    <property type="match status" value="1"/>
</dbReference>
<dbReference type="STRING" id="329046.A0A1Y2CFV2"/>
<organism evidence="3 4">
    <name type="scientific">Rhizoclosmatium globosum</name>
    <dbReference type="NCBI Taxonomy" id="329046"/>
    <lineage>
        <taxon>Eukaryota</taxon>
        <taxon>Fungi</taxon>
        <taxon>Fungi incertae sedis</taxon>
        <taxon>Chytridiomycota</taxon>
        <taxon>Chytridiomycota incertae sedis</taxon>
        <taxon>Chytridiomycetes</taxon>
        <taxon>Chytridiales</taxon>
        <taxon>Chytriomycetaceae</taxon>
        <taxon>Rhizoclosmatium</taxon>
    </lineage>
</organism>
<keyword evidence="2" id="KW-0472">Membrane</keyword>
<comment type="caution">
    <text evidence="3">The sequence shown here is derived from an EMBL/GenBank/DDBJ whole genome shotgun (WGS) entry which is preliminary data.</text>
</comment>
<dbReference type="AlphaFoldDB" id="A0A1Y2CFV2"/>
<evidence type="ECO:0000256" key="1">
    <source>
        <dbReference type="ARBA" id="ARBA00022737"/>
    </source>
</evidence>
<gene>
    <name evidence="3" type="ORF">BCR33DRAFT_155638</name>
</gene>
<protein>
    <recommendedName>
        <fullName evidence="5">Ion transport domain-containing protein</fullName>
    </recommendedName>
</protein>
<feature type="transmembrane region" description="Helical" evidence="2">
    <location>
        <begin position="184"/>
        <end position="202"/>
    </location>
</feature>
<dbReference type="Proteomes" id="UP000193642">
    <property type="component" value="Unassembled WGS sequence"/>
</dbReference>
<accession>A0A1Y2CFV2</accession>
<dbReference type="GO" id="GO:0005216">
    <property type="term" value="F:monoatomic ion channel activity"/>
    <property type="evidence" value="ECO:0007669"/>
    <property type="project" value="InterPro"/>
</dbReference>
<keyword evidence="2" id="KW-0812">Transmembrane</keyword>
<feature type="transmembrane region" description="Helical" evidence="2">
    <location>
        <begin position="116"/>
        <end position="136"/>
    </location>
</feature>
<sequence length="378" mass="43975">MMFGITRCRWMISVRFYIRRNMALIHFPSRSLYQSWTDGVRFLPTFFRIIPHKINIPTDHQMITHPIFRSIIRVKWDLYARRYFIRQLLFSFLPVLLFTLSVNLDSGSKTQTTKDLQYGVGTAAFAFIFVGLYDVLHDYREVYQKTNFLPRHLRNLEHLSVWRTLDDRMEYLWKLIRRDVDEDFIRIVFGVCVILAFAMSTADRVGQGVDMSKFPRIQAVGLVFGWLRILYYARGIKSVGPLVLALSEIIAKGFMHWIVIYAAIVVGFSTAFYALMKNMDYAAMGLTTIPYDWNYYGGSVLWTVRFLFGMLDFDNLRSVAGDFGVAIFVLHQFVVIIVLLNVLIALLVGVFESVSEQYESQWLLQMARTVINQTSTVT</sequence>
<evidence type="ECO:0000313" key="3">
    <source>
        <dbReference type="EMBL" id="ORY45930.1"/>
    </source>
</evidence>
<proteinExistence type="predicted"/>
<dbReference type="GO" id="GO:0005886">
    <property type="term" value="C:plasma membrane"/>
    <property type="evidence" value="ECO:0007669"/>
    <property type="project" value="TreeGrafter"/>
</dbReference>
<feature type="transmembrane region" description="Helical" evidence="2">
    <location>
        <begin position="83"/>
        <end position="104"/>
    </location>
</feature>
<evidence type="ECO:0000313" key="4">
    <source>
        <dbReference type="Proteomes" id="UP000193642"/>
    </source>
</evidence>
<dbReference type="GO" id="GO:0098703">
    <property type="term" value="P:calcium ion import across plasma membrane"/>
    <property type="evidence" value="ECO:0007669"/>
    <property type="project" value="TreeGrafter"/>
</dbReference>
<feature type="transmembrane region" description="Helical" evidence="2">
    <location>
        <begin position="295"/>
        <end position="313"/>
    </location>
</feature>
<evidence type="ECO:0000256" key="2">
    <source>
        <dbReference type="SAM" id="Phobius"/>
    </source>
</evidence>
<dbReference type="InterPro" id="IPR024862">
    <property type="entry name" value="TRPV"/>
</dbReference>
<dbReference type="EMBL" id="MCGO01000018">
    <property type="protein sequence ID" value="ORY45930.1"/>
    <property type="molecule type" value="Genomic_DNA"/>
</dbReference>
<keyword evidence="4" id="KW-1185">Reference proteome</keyword>
<evidence type="ECO:0008006" key="5">
    <source>
        <dbReference type="Google" id="ProtNLM"/>
    </source>
</evidence>